<evidence type="ECO:0000313" key="7">
    <source>
        <dbReference type="EMBL" id="CAJ0956998.1"/>
    </source>
</evidence>
<evidence type="ECO:0000256" key="6">
    <source>
        <dbReference type="RuleBase" id="RU000461"/>
    </source>
</evidence>
<keyword evidence="5 6" id="KW-0408">Iron</keyword>
<dbReference type="Pfam" id="PF00067">
    <property type="entry name" value="p450"/>
    <property type="match status" value="1"/>
</dbReference>
<dbReference type="PROSITE" id="PS00086">
    <property type="entry name" value="CYTOCHROME_P450"/>
    <property type="match status" value="1"/>
</dbReference>
<evidence type="ECO:0000256" key="2">
    <source>
        <dbReference type="ARBA" id="ARBA00010617"/>
    </source>
</evidence>
<sequence>MALYPNIQVQVQQEIDLVVGRHRTPTFEERSSMPYTEAVLHEILRFCNIAPLGIFHATSRDTVVRGYSIPSGTTVITNLYSVHHDKKYWSDPEIFRPERFLDSSGQFAKREAFVPFSLGRRNCLGEPLARMELFLFLLCFSPTISSPISSRIYSKPEAEAGHDAAAAPVPGSAAAGFTPTIDAAHAASIVMLKNGYTHPPSDVPISSALQAAVRFPKMLCEKDLRDVTLSRIDNLLLLPLTLGHIGGPPRLSHPRMRNAYLQQPSFLRISPFVTQIQDSLLYLGLEMSGWGLCSGVQTSATWQLDRRPQIFNLMASPAQLLITHGRWDVICASCSSLKRRHEKKSIISRQLSSVFRPQQAQFS</sequence>
<keyword evidence="6" id="KW-0503">Monooxygenase</keyword>
<evidence type="ECO:0008006" key="9">
    <source>
        <dbReference type="Google" id="ProtNLM"/>
    </source>
</evidence>
<comment type="caution">
    <text evidence="7">The sequence shown here is derived from an EMBL/GenBank/DDBJ whole genome shotgun (WGS) entry which is preliminary data.</text>
</comment>
<dbReference type="PANTHER" id="PTHR24300">
    <property type="entry name" value="CYTOCHROME P450 508A4-RELATED"/>
    <property type="match status" value="1"/>
</dbReference>
<evidence type="ECO:0000256" key="4">
    <source>
        <dbReference type="ARBA" id="ARBA00022723"/>
    </source>
</evidence>
<keyword evidence="8" id="KW-1185">Reference proteome</keyword>
<accession>A0ABN9M5C3</accession>
<name>A0ABN9M5C3_9NEOB</name>
<evidence type="ECO:0000256" key="3">
    <source>
        <dbReference type="ARBA" id="ARBA00022617"/>
    </source>
</evidence>
<dbReference type="InterPro" id="IPR036396">
    <property type="entry name" value="Cyt_P450_sf"/>
</dbReference>
<dbReference type="InterPro" id="IPR050182">
    <property type="entry name" value="Cytochrome_P450_fam2"/>
</dbReference>
<comment type="cofactor">
    <cofactor evidence="1">
        <name>heme</name>
        <dbReference type="ChEBI" id="CHEBI:30413"/>
    </cofactor>
</comment>
<proteinExistence type="inferred from homology"/>
<reference evidence="7" key="1">
    <citation type="submission" date="2023-07" db="EMBL/GenBank/DDBJ databases">
        <authorList>
            <person name="Stuckert A."/>
        </authorList>
    </citation>
    <scope>NUCLEOTIDE SEQUENCE</scope>
</reference>
<dbReference type="InterPro" id="IPR017972">
    <property type="entry name" value="Cyt_P450_CS"/>
</dbReference>
<dbReference type="Gene3D" id="1.10.630.10">
    <property type="entry name" value="Cytochrome P450"/>
    <property type="match status" value="1"/>
</dbReference>
<dbReference type="PRINTS" id="PR00385">
    <property type="entry name" value="P450"/>
</dbReference>
<keyword evidence="6" id="KW-0560">Oxidoreductase</keyword>
<keyword evidence="3 6" id="KW-0349">Heme</keyword>
<keyword evidence="4 6" id="KW-0479">Metal-binding</keyword>
<evidence type="ECO:0000256" key="5">
    <source>
        <dbReference type="ARBA" id="ARBA00023004"/>
    </source>
</evidence>
<comment type="similarity">
    <text evidence="2 6">Belongs to the cytochrome P450 family.</text>
</comment>
<dbReference type="SUPFAM" id="SSF48264">
    <property type="entry name" value="Cytochrome P450"/>
    <property type="match status" value="1"/>
</dbReference>
<dbReference type="Proteomes" id="UP001176940">
    <property type="component" value="Unassembled WGS sequence"/>
</dbReference>
<dbReference type="EMBL" id="CAUEEQ010043074">
    <property type="protein sequence ID" value="CAJ0956998.1"/>
    <property type="molecule type" value="Genomic_DNA"/>
</dbReference>
<dbReference type="PRINTS" id="PR00463">
    <property type="entry name" value="EP450I"/>
</dbReference>
<gene>
    <name evidence="7" type="ORF">RIMI_LOCUS15789259</name>
</gene>
<dbReference type="InterPro" id="IPR002401">
    <property type="entry name" value="Cyt_P450_E_grp-I"/>
</dbReference>
<evidence type="ECO:0000313" key="8">
    <source>
        <dbReference type="Proteomes" id="UP001176940"/>
    </source>
</evidence>
<evidence type="ECO:0000256" key="1">
    <source>
        <dbReference type="ARBA" id="ARBA00001971"/>
    </source>
</evidence>
<protein>
    <recommendedName>
        <fullName evidence="9">Cytochrome P450</fullName>
    </recommendedName>
</protein>
<dbReference type="PANTHER" id="PTHR24300:SF48">
    <property type="entry name" value="VITAMIN D 25-HYDROXYLASE"/>
    <property type="match status" value="1"/>
</dbReference>
<organism evidence="7 8">
    <name type="scientific">Ranitomeya imitator</name>
    <name type="common">mimic poison frog</name>
    <dbReference type="NCBI Taxonomy" id="111125"/>
    <lineage>
        <taxon>Eukaryota</taxon>
        <taxon>Metazoa</taxon>
        <taxon>Chordata</taxon>
        <taxon>Craniata</taxon>
        <taxon>Vertebrata</taxon>
        <taxon>Euteleostomi</taxon>
        <taxon>Amphibia</taxon>
        <taxon>Batrachia</taxon>
        <taxon>Anura</taxon>
        <taxon>Neobatrachia</taxon>
        <taxon>Hyloidea</taxon>
        <taxon>Dendrobatidae</taxon>
        <taxon>Dendrobatinae</taxon>
        <taxon>Ranitomeya</taxon>
    </lineage>
</organism>
<dbReference type="InterPro" id="IPR001128">
    <property type="entry name" value="Cyt_P450"/>
</dbReference>